<organism evidence="6 7">
    <name type="scientific">Candidatus Caccoplasma intestinavium</name>
    <dbReference type="NCBI Taxonomy" id="2840716"/>
    <lineage>
        <taxon>Bacteria</taxon>
        <taxon>Pseudomonadati</taxon>
        <taxon>Bacteroidota</taxon>
        <taxon>Bacteroidia</taxon>
        <taxon>Bacteroidales</taxon>
        <taxon>Bacteroidaceae</taxon>
        <taxon>Bacteroidaceae incertae sedis</taxon>
        <taxon>Candidatus Caccoplasma</taxon>
    </lineage>
</organism>
<dbReference type="InterPro" id="IPR024079">
    <property type="entry name" value="MetalloPept_cat_dom_sf"/>
</dbReference>
<feature type="domain" description="DUF5117" evidence="4">
    <location>
        <begin position="117"/>
        <end position="299"/>
    </location>
</feature>
<dbReference type="InterPro" id="IPR033428">
    <property type="entry name" value="DUF5118"/>
</dbReference>
<gene>
    <name evidence="6" type="ORF">IAD06_00820</name>
</gene>
<keyword evidence="2" id="KW-0732">Signal</keyword>
<dbReference type="AlphaFoldDB" id="A0A9D1GCS4"/>
<dbReference type="PANTHER" id="PTHR38478:SF1">
    <property type="entry name" value="ZINC DEPENDENT METALLOPROTEASE DOMAIN LIPOPROTEIN"/>
    <property type="match status" value="1"/>
</dbReference>
<dbReference type="EMBL" id="DVKT01000006">
    <property type="protein sequence ID" value="HIT38568.1"/>
    <property type="molecule type" value="Genomic_DNA"/>
</dbReference>
<keyword evidence="6" id="KW-0645">Protease</keyword>
<dbReference type="CDD" id="cd04276">
    <property type="entry name" value="ZnMc_MMP_like_2"/>
    <property type="match status" value="1"/>
</dbReference>
<accession>A0A9D1GCS4</accession>
<evidence type="ECO:0000259" key="4">
    <source>
        <dbReference type="Pfam" id="PF17148"/>
    </source>
</evidence>
<dbReference type="Gene3D" id="3.40.390.10">
    <property type="entry name" value="Collagenase (Catalytic Domain)"/>
    <property type="match status" value="1"/>
</dbReference>
<feature type="domain" description="EcxA zinc-binding" evidence="3">
    <location>
        <begin position="432"/>
        <end position="741"/>
    </location>
</feature>
<name>A0A9D1GCS4_9BACT</name>
<comment type="caution">
    <text evidence="6">The sequence shown here is derived from an EMBL/GenBank/DDBJ whole genome shotgun (WGS) entry which is preliminary data.</text>
</comment>
<dbReference type="InterPro" id="IPR032534">
    <property type="entry name" value="EcxA_zinc-bd"/>
</dbReference>
<evidence type="ECO:0000256" key="2">
    <source>
        <dbReference type="SAM" id="SignalP"/>
    </source>
</evidence>
<sequence>MKTFNVSLICFALIFGFLTGFSTDASAKRKKSSKKKNDTTLVVPKPKENKDSVEYRKLIKDAVSKEGLLTTHFTPQRKLFWEIPDSAFEHTYMLSNRIAATSNTQDFVAGQMATQPILLQLSRDSINVYLHKVQTQNSVDEKESIAAAFDKNFLNPVLKAFKIEARNKGNVVIDVTSFFGGNEKCISPIKPTNPLSKLMGGGNSIKGSFVSNASSITEVKAFPRNIEIKSNLSFNTSPMDEPYTVQVHRSFIVLPDEPMRMRLQDNRVGYFYSDRSLYTTEKDKVDDYTFIHRWRLEPKEEDMERYFAGELVEPRQPIIFYVDSAFPDKWRDVVKQGIEDWNTAFEAAGFKNAIQARDYPKNDPDFDPDDMRYSCVKYAATTIANAMGPSFVDPRSGEILTADVIWYHNIVSLLHNWRFCQTAATDTRVRKPVFDDDVMRESMRYVASHEIGHTLGLMHNMGASYAYPVDSLRSPSFTQKYGTTPSIMDYARNNYIAQPGDFDRGVKLTPPILGVYDIYAIAWGYRLIPGANTPTEEVATLTQWIEEKKADPMYEFGAQQFMAIIDPTDQTEDLSNDHLRAGDYAISNLKIIMSNLEKWAAEPGKPYDDLDEIYDQLVKQYSRHIGHVMTYIGGVEFKDARQGGKNAARTHLDRATQKKAMQWLMRQARTYNDWLTPTQLMMKLDRTLNCNDNLRRSIVGCMLNSTALYRIEESGLVNNRKNYTLDTYLDDALTELFKASYQGKKLDAAERDIQSAALAVIIKYSGLTPTSGKKTSSTKAFSDYQAIVSLGYSPDVPCSHTACEANREEEVSFLRINMGQPGISNTRIAPLMTAHLKKIESLYKQQRARTSDKTTRDFYDYQLMRIKELFN</sequence>
<dbReference type="Pfam" id="PF17148">
    <property type="entry name" value="DUF5117"/>
    <property type="match status" value="1"/>
</dbReference>
<evidence type="ECO:0000313" key="7">
    <source>
        <dbReference type="Proteomes" id="UP000886722"/>
    </source>
</evidence>
<dbReference type="InterPro" id="IPR033413">
    <property type="entry name" value="DUF5117"/>
</dbReference>
<keyword evidence="6" id="KW-0378">Hydrolase</keyword>
<evidence type="ECO:0000256" key="1">
    <source>
        <dbReference type="SAM" id="MobiDB-lite"/>
    </source>
</evidence>
<dbReference type="InterPro" id="IPR034032">
    <property type="entry name" value="Zn_MMP-like_bac"/>
</dbReference>
<dbReference type="SUPFAM" id="SSF55486">
    <property type="entry name" value="Metalloproteases ('zincins'), catalytic domain"/>
    <property type="match status" value="1"/>
</dbReference>
<feature type="region of interest" description="Disordered" evidence="1">
    <location>
        <begin position="28"/>
        <end position="48"/>
    </location>
</feature>
<dbReference type="Pfam" id="PF17162">
    <property type="entry name" value="DUF5118"/>
    <property type="match status" value="1"/>
</dbReference>
<evidence type="ECO:0000259" key="3">
    <source>
        <dbReference type="Pfam" id="PF16313"/>
    </source>
</evidence>
<dbReference type="PANTHER" id="PTHR38478">
    <property type="entry name" value="PEPTIDASE M1A AND M12B"/>
    <property type="match status" value="1"/>
</dbReference>
<evidence type="ECO:0000259" key="5">
    <source>
        <dbReference type="Pfam" id="PF17162"/>
    </source>
</evidence>
<dbReference type="GO" id="GO:0008237">
    <property type="term" value="F:metallopeptidase activity"/>
    <property type="evidence" value="ECO:0007669"/>
    <property type="project" value="UniProtKB-KW"/>
</dbReference>
<proteinExistence type="predicted"/>
<feature type="signal peptide" evidence="2">
    <location>
        <begin position="1"/>
        <end position="27"/>
    </location>
</feature>
<feature type="chain" id="PRO_5039615444" evidence="2">
    <location>
        <begin position="28"/>
        <end position="871"/>
    </location>
</feature>
<protein>
    <submittedName>
        <fullName evidence="6">Zinc-dependent metalloprotease</fullName>
    </submittedName>
</protein>
<dbReference type="Pfam" id="PF16313">
    <property type="entry name" value="DUF4953"/>
    <property type="match status" value="1"/>
</dbReference>
<reference evidence="6" key="1">
    <citation type="submission" date="2020-10" db="EMBL/GenBank/DDBJ databases">
        <authorList>
            <person name="Gilroy R."/>
        </authorList>
    </citation>
    <scope>NUCLEOTIDE SEQUENCE</scope>
    <source>
        <strain evidence="6">21143</strain>
    </source>
</reference>
<feature type="domain" description="DUF5118" evidence="5">
    <location>
        <begin position="54"/>
        <end position="101"/>
    </location>
</feature>
<evidence type="ECO:0000313" key="6">
    <source>
        <dbReference type="EMBL" id="HIT38568.1"/>
    </source>
</evidence>
<keyword evidence="6" id="KW-0482">Metalloprotease</keyword>
<reference evidence="6" key="2">
    <citation type="journal article" date="2021" name="PeerJ">
        <title>Extensive microbial diversity within the chicken gut microbiome revealed by metagenomics and culture.</title>
        <authorList>
            <person name="Gilroy R."/>
            <person name="Ravi A."/>
            <person name="Getino M."/>
            <person name="Pursley I."/>
            <person name="Horton D.L."/>
            <person name="Alikhan N.F."/>
            <person name="Baker D."/>
            <person name="Gharbi K."/>
            <person name="Hall N."/>
            <person name="Watson M."/>
            <person name="Adriaenssens E.M."/>
            <person name="Foster-Nyarko E."/>
            <person name="Jarju S."/>
            <person name="Secka A."/>
            <person name="Antonio M."/>
            <person name="Oren A."/>
            <person name="Chaudhuri R.R."/>
            <person name="La Ragione R."/>
            <person name="Hildebrand F."/>
            <person name="Pallen M.J."/>
        </authorList>
    </citation>
    <scope>NUCLEOTIDE SEQUENCE</scope>
    <source>
        <strain evidence="6">21143</strain>
    </source>
</reference>
<dbReference type="Proteomes" id="UP000886722">
    <property type="component" value="Unassembled WGS sequence"/>
</dbReference>